<organism evidence="5">
    <name type="scientific">marine metagenome</name>
    <dbReference type="NCBI Taxonomy" id="408172"/>
    <lineage>
        <taxon>unclassified sequences</taxon>
        <taxon>metagenomes</taxon>
        <taxon>ecological metagenomes</taxon>
    </lineage>
</organism>
<dbReference type="GO" id="GO:0003676">
    <property type="term" value="F:nucleic acid binding"/>
    <property type="evidence" value="ECO:0007669"/>
    <property type="project" value="InterPro"/>
</dbReference>
<accession>A0A382K025</accession>
<gene>
    <name evidence="5" type="ORF">METZ01_LOCUS270293</name>
</gene>
<keyword evidence="1" id="KW-0378">Hydrolase</keyword>
<feature type="domain" description="RecJ OB" evidence="4">
    <location>
        <begin position="237"/>
        <end position="331"/>
    </location>
</feature>
<evidence type="ECO:0000313" key="5">
    <source>
        <dbReference type="EMBL" id="SVC17439.1"/>
    </source>
</evidence>
<dbReference type="PANTHER" id="PTHR30255:SF2">
    <property type="entry name" value="SINGLE-STRANDED-DNA-SPECIFIC EXONUCLEASE RECJ"/>
    <property type="match status" value="1"/>
</dbReference>
<protein>
    <recommendedName>
        <fullName evidence="6">Single-stranded-DNA-specific exonuclease RecJ</fullName>
    </recommendedName>
</protein>
<feature type="non-terminal residue" evidence="5">
    <location>
        <position position="1"/>
    </location>
</feature>
<reference evidence="5" key="1">
    <citation type="submission" date="2018-05" db="EMBL/GenBank/DDBJ databases">
        <authorList>
            <person name="Lanie J.A."/>
            <person name="Ng W.-L."/>
            <person name="Kazmierczak K.M."/>
            <person name="Andrzejewski T.M."/>
            <person name="Davidsen T.M."/>
            <person name="Wayne K.J."/>
            <person name="Tettelin H."/>
            <person name="Glass J.I."/>
            <person name="Rusch D."/>
            <person name="Podicherti R."/>
            <person name="Tsui H.-C.T."/>
            <person name="Winkler M.E."/>
        </authorList>
    </citation>
    <scope>NUCLEOTIDE SEQUENCE</scope>
</reference>
<evidence type="ECO:0000256" key="2">
    <source>
        <dbReference type="SAM" id="Coils"/>
    </source>
</evidence>
<dbReference type="Gene3D" id="3.90.1640.30">
    <property type="match status" value="1"/>
</dbReference>
<evidence type="ECO:0000259" key="3">
    <source>
        <dbReference type="Pfam" id="PF02272"/>
    </source>
</evidence>
<evidence type="ECO:0008006" key="6">
    <source>
        <dbReference type="Google" id="ProtNLM"/>
    </source>
</evidence>
<dbReference type="Pfam" id="PF17768">
    <property type="entry name" value="RecJ_OB"/>
    <property type="match status" value="1"/>
</dbReference>
<dbReference type="InterPro" id="IPR038763">
    <property type="entry name" value="DHH_sf"/>
</dbReference>
<dbReference type="Gene3D" id="3.10.310.30">
    <property type="match status" value="1"/>
</dbReference>
<feature type="coiled-coil region" evidence="2">
    <location>
        <begin position="81"/>
        <end position="108"/>
    </location>
</feature>
<dbReference type="Pfam" id="PF02272">
    <property type="entry name" value="DHHA1"/>
    <property type="match status" value="1"/>
</dbReference>
<dbReference type="InterPro" id="IPR041122">
    <property type="entry name" value="RecJ_OB"/>
</dbReference>
<dbReference type="SUPFAM" id="SSF64182">
    <property type="entry name" value="DHH phosphoesterases"/>
    <property type="match status" value="1"/>
</dbReference>
<proteinExistence type="predicted"/>
<dbReference type="AlphaFoldDB" id="A0A382K025"/>
<dbReference type="InterPro" id="IPR003156">
    <property type="entry name" value="DHHA1_dom"/>
</dbReference>
<dbReference type="InterPro" id="IPR051673">
    <property type="entry name" value="SSDNA_exonuclease_RecJ"/>
</dbReference>
<evidence type="ECO:0000256" key="1">
    <source>
        <dbReference type="ARBA" id="ARBA00022801"/>
    </source>
</evidence>
<name>A0A382K025_9ZZZZ</name>
<dbReference type="GO" id="GO:0016787">
    <property type="term" value="F:hydrolase activity"/>
    <property type="evidence" value="ECO:0007669"/>
    <property type="project" value="UniProtKB-KW"/>
</dbReference>
<feature type="domain" description="DHHA1" evidence="3">
    <location>
        <begin position="124"/>
        <end position="219"/>
    </location>
</feature>
<evidence type="ECO:0000259" key="4">
    <source>
        <dbReference type="Pfam" id="PF17768"/>
    </source>
</evidence>
<sequence>IADLVPLDRNNRILVSHGIGQIRAGRGNQGIKALLAIAGVDEQVVTTRDLGFALGPRLNAAGRIENMSIGIECLLACDDSVNEFAQQLDRLNLERRSIESNMRQQADQLLRARDLSKTESVGVCLFDASWHEGVVGILASRIKDQLNRPAIVFAPALEGMLKGSGRSIQGFHLTDALAMVASTKPGLVSKFGGHAMAAGLSLEADHLDEFSTRFNEVVSRQLGDQALEKICYSDGPVEEFDLPAVSKIVRDQPWGQGFPEPVFDDLFEIVSQRLLSGQHLKLQLRVKQAVRVLDAIFFNRDQLIEAPEAHFAYKLDVNRFRGVDRVQLVIQYLF</sequence>
<dbReference type="PANTHER" id="PTHR30255">
    <property type="entry name" value="SINGLE-STRANDED-DNA-SPECIFIC EXONUCLEASE RECJ"/>
    <property type="match status" value="1"/>
</dbReference>
<keyword evidence="2" id="KW-0175">Coiled coil</keyword>
<dbReference type="EMBL" id="UINC01077375">
    <property type="protein sequence ID" value="SVC17439.1"/>
    <property type="molecule type" value="Genomic_DNA"/>
</dbReference>